<gene>
    <name evidence="1" type="ORF">HOLleu_03240</name>
</gene>
<accession>A0A9Q1CSR9</accession>
<dbReference type="EMBL" id="JAIZAY010000001">
    <property type="protein sequence ID" value="KAJ8050150.1"/>
    <property type="molecule type" value="Genomic_DNA"/>
</dbReference>
<proteinExistence type="predicted"/>
<reference evidence="1" key="1">
    <citation type="submission" date="2021-10" db="EMBL/GenBank/DDBJ databases">
        <title>Tropical sea cucumber genome reveals ecological adaptation and Cuvierian tubules defense mechanism.</title>
        <authorList>
            <person name="Chen T."/>
        </authorList>
    </citation>
    <scope>NUCLEOTIDE SEQUENCE</scope>
    <source>
        <strain evidence="1">Nanhai2018</strain>
        <tissue evidence="1">Muscle</tissue>
    </source>
</reference>
<dbReference type="AlphaFoldDB" id="A0A9Q1CSR9"/>
<dbReference type="Proteomes" id="UP001152320">
    <property type="component" value="Chromosome 1"/>
</dbReference>
<evidence type="ECO:0000313" key="2">
    <source>
        <dbReference type="Proteomes" id="UP001152320"/>
    </source>
</evidence>
<sequence>MATVDGQKDTELVHSVLQGMRTDQSFNAFFSVVKIKATEQDVNEPSLRRNRRAPRKLEIGTANPEFATSVEDKCRQIYFEAIDLSVAKIKNRFDQPGFKAYMQMKNNYTEDINMPNFEAQLLLLKEKMPREEYTCFEDVYRAYRKVDSANKLLVSEVEILLKLILACPATNAVGER</sequence>
<dbReference type="OrthoDB" id="5970325at2759"/>
<organism evidence="1 2">
    <name type="scientific">Holothuria leucospilota</name>
    <name type="common">Black long sea cucumber</name>
    <name type="synonym">Mertensiothuria leucospilota</name>
    <dbReference type="NCBI Taxonomy" id="206669"/>
    <lineage>
        <taxon>Eukaryota</taxon>
        <taxon>Metazoa</taxon>
        <taxon>Echinodermata</taxon>
        <taxon>Eleutherozoa</taxon>
        <taxon>Echinozoa</taxon>
        <taxon>Holothuroidea</taxon>
        <taxon>Aspidochirotacea</taxon>
        <taxon>Aspidochirotida</taxon>
        <taxon>Holothuriidae</taxon>
        <taxon>Holothuria</taxon>
    </lineage>
</organism>
<protein>
    <submittedName>
        <fullName evidence="1">Uncharacterized protein</fullName>
    </submittedName>
</protein>
<evidence type="ECO:0000313" key="1">
    <source>
        <dbReference type="EMBL" id="KAJ8050150.1"/>
    </source>
</evidence>
<name>A0A9Q1CSR9_HOLLE</name>
<comment type="caution">
    <text evidence="1">The sequence shown here is derived from an EMBL/GenBank/DDBJ whole genome shotgun (WGS) entry which is preliminary data.</text>
</comment>
<keyword evidence="2" id="KW-1185">Reference proteome</keyword>